<organism evidence="2">
    <name type="scientific">uncultured marine microorganism HF4000_001N02</name>
    <dbReference type="NCBI Taxonomy" id="455504"/>
    <lineage>
        <taxon>unclassified sequences</taxon>
        <taxon>environmental samples</taxon>
    </lineage>
</organism>
<sequence length="239" mass="25874">MWFWILLFLSTGFVVLYYSRIQPFTEISGRFAVILMLIGITMWISSTAARPTATAVAPTVAAAVGGIAVISGVIHMAVLRDDVVIAPFGGVLLCMGALSLMGERWPMMSQTEQIGSFILASVIVLLEIYLAFRGLVVGVQGITWSKSGLRQVNRGLLRGPRGAISHFERSWDMDDPWLNAMSHAALALIHRHLGDSASEKDHLAELESGGGWDSVDETWVKAIEAGLSHLKATPRGGDD</sequence>
<keyword evidence="1" id="KW-1133">Transmembrane helix</keyword>
<reference evidence="2" key="1">
    <citation type="journal article" date="2008" name="ISME J.">
        <title>Genomic patterns of recombination, clonal divergence and environment in marine microbial populations.</title>
        <authorList>
            <person name="Konstantinidis K.T."/>
            <person name="Delong E.F."/>
        </authorList>
    </citation>
    <scope>NUCLEOTIDE SEQUENCE</scope>
</reference>
<feature type="transmembrane region" description="Helical" evidence="1">
    <location>
        <begin position="114"/>
        <end position="132"/>
    </location>
</feature>
<keyword evidence="1" id="KW-0812">Transmembrane</keyword>
<gene>
    <name evidence="2" type="ORF">ALOHA_HF4000001N02ctg1g6</name>
</gene>
<evidence type="ECO:0000313" key="2">
    <source>
        <dbReference type="EMBL" id="ABZ05969.1"/>
    </source>
</evidence>
<name>B3T060_9ZZZZ</name>
<dbReference type="EMBL" id="EU016563">
    <property type="protein sequence ID" value="ABZ05969.1"/>
    <property type="molecule type" value="Genomic_DNA"/>
</dbReference>
<feature type="transmembrane region" description="Helical" evidence="1">
    <location>
        <begin position="84"/>
        <end position="102"/>
    </location>
</feature>
<keyword evidence="1" id="KW-0472">Membrane</keyword>
<accession>B3T060</accession>
<protein>
    <submittedName>
        <fullName evidence="2">Uncharacterized protein</fullName>
    </submittedName>
</protein>
<feature type="transmembrane region" description="Helical" evidence="1">
    <location>
        <begin position="56"/>
        <end position="78"/>
    </location>
</feature>
<proteinExistence type="predicted"/>
<evidence type="ECO:0000256" key="1">
    <source>
        <dbReference type="SAM" id="Phobius"/>
    </source>
</evidence>
<dbReference type="AlphaFoldDB" id="B3T060"/>
<feature type="transmembrane region" description="Helical" evidence="1">
    <location>
        <begin position="31"/>
        <end position="49"/>
    </location>
</feature>